<dbReference type="Proteomes" id="UP000064967">
    <property type="component" value="Chromosome"/>
</dbReference>
<dbReference type="Gene3D" id="3.40.50.2300">
    <property type="match status" value="1"/>
</dbReference>
<dbReference type="Pfam" id="PF00072">
    <property type="entry name" value="Response_reg"/>
    <property type="match status" value="1"/>
</dbReference>
<feature type="domain" description="Response regulatory" evidence="3">
    <location>
        <begin position="4"/>
        <end position="118"/>
    </location>
</feature>
<sequence>MAPVVCVIDDDASVRDSLVRLLGSAGFAAEAFSTAESFLTAEVRWRAVCLVVDLMMPSMTGPQLQDVLAAEGAGLPLIFISGQPREEIREGVMRAGAVAYLAKPLVADELLEIVAYIVGGLGADR</sequence>
<dbReference type="EMBL" id="CP012333">
    <property type="protein sequence ID" value="AKU97954.1"/>
    <property type="molecule type" value="Genomic_DNA"/>
</dbReference>
<name>A0A0K1PXT2_9BACT</name>
<gene>
    <name evidence="4" type="ORF">AKJ09_04618</name>
</gene>
<dbReference type="KEGG" id="llu:AKJ09_04618"/>
<dbReference type="PANTHER" id="PTHR44591">
    <property type="entry name" value="STRESS RESPONSE REGULATOR PROTEIN 1"/>
    <property type="match status" value="1"/>
</dbReference>
<dbReference type="SUPFAM" id="SSF52172">
    <property type="entry name" value="CheY-like"/>
    <property type="match status" value="1"/>
</dbReference>
<dbReference type="OrthoDB" id="9780312at2"/>
<dbReference type="SMART" id="SM00448">
    <property type="entry name" value="REC"/>
    <property type="match status" value="1"/>
</dbReference>
<feature type="modified residue" description="4-aspartylphosphate" evidence="2">
    <location>
        <position position="53"/>
    </location>
</feature>
<dbReference type="PANTHER" id="PTHR44591:SF25">
    <property type="entry name" value="CHEMOTAXIS TWO-COMPONENT RESPONSE REGULATOR"/>
    <property type="match status" value="1"/>
</dbReference>
<keyword evidence="5" id="KW-1185">Reference proteome</keyword>
<proteinExistence type="predicted"/>
<dbReference type="AlphaFoldDB" id="A0A0K1PXT2"/>
<evidence type="ECO:0000256" key="2">
    <source>
        <dbReference type="PROSITE-ProRule" id="PRU00169"/>
    </source>
</evidence>
<dbReference type="InterPro" id="IPR050595">
    <property type="entry name" value="Bact_response_regulator"/>
</dbReference>
<protein>
    <submittedName>
        <fullName evidence="4">Transcriptional regulatory protein zraR</fullName>
    </submittedName>
</protein>
<evidence type="ECO:0000313" key="5">
    <source>
        <dbReference type="Proteomes" id="UP000064967"/>
    </source>
</evidence>
<dbReference type="GO" id="GO:0000160">
    <property type="term" value="P:phosphorelay signal transduction system"/>
    <property type="evidence" value="ECO:0007669"/>
    <property type="project" value="InterPro"/>
</dbReference>
<reference evidence="4 5" key="1">
    <citation type="submission" date="2015-08" db="EMBL/GenBank/DDBJ databases">
        <authorList>
            <person name="Babu N.S."/>
            <person name="Beckwith C.J."/>
            <person name="Beseler K.G."/>
            <person name="Brison A."/>
            <person name="Carone J.V."/>
            <person name="Caskin T.P."/>
            <person name="Diamond M."/>
            <person name="Durham M.E."/>
            <person name="Foxe J.M."/>
            <person name="Go M."/>
            <person name="Henderson B.A."/>
            <person name="Jones I.B."/>
            <person name="McGettigan J.A."/>
            <person name="Micheletti S.J."/>
            <person name="Nasrallah M.E."/>
            <person name="Ortiz D."/>
            <person name="Piller C.R."/>
            <person name="Privatt S.R."/>
            <person name="Schneider S.L."/>
            <person name="Sharp S."/>
            <person name="Smith T.C."/>
            <person name="Stanton J.D."/>
            <person name="Ullery H.E."/>
            <person name="Wilson R.J."/>
            <person name="Serrano M.G."/>
            <person name="Buck G."/>
            <person name="Lee V."/>
            <person name="Wang Y."/>
            <person name="Carvalho R."/>
            <person name="Voegtly L."/>
            <person name="Shi R."/>
            <person name="Duckworth R."/>
            <person name="Johnson A."/>
            <person name="Loviza R."/>
            <person name="Walstead R."/>
            <person name="Shah Z."/>
            <person name="Kiflezghi M."/>
            <person name="Wade K."/>
            <person name="Ball S.L."/>
            <person name="Bradley K.W."/>
            <person name="Asai D.J."/>
            <person name="Bowman C.A."/>
            <person name="Russell D.A."/>
            <person name="Pope W.H."/>
            <person name="Jacobs-Sera D."/>
            <person name="Hendrix R.W."/>
            <person name="Hatfull G.F."/>
        </authorList>
    </citation>
    <scope>NUCLEOTIDE SEQUENCE [LARGE SCALE GENOMIC DNA]</scope>
    <source>
        <strain evidence="4 5">DSM 27648</strain>
    </source>
</reference>
<keyword evidence="1 2" id="KW-0597">Phosphoprotein</keyword>
<dbReference type="InterPro" id="IPR001789">
    <property type="entry name" value="Sig_transdc_resp-reg_receiver"/>
</dbReference>
<organism evidence="4 5">
    <name type="scientific">Labilithrix luteola</name>
    <dbReference type="NCBI Taxonomy" id="1391654"/>
    <lineage>
        <taxon>Bacteria</taxon>
        <taxon>Pseudomonadati</taxon>
        <taxon>Myxococcota</taxon>
        <taxon>Polyangia</taxon>
        <taxon>Polyangiales</taxon>
        <taxon>Labilitrichaceae</taxon>
        <taxon>Labilithrix</taxon>
    </lineage>
</organism>
<dbReference type="STRING" id="1391654.AKJ09_04618"/>
<dbReference type="InterPro" id="IPR011006">
    <property type="entry name" value="CheY-like_superfamily"/>
</dbReference>
<evidence type="ECO:0000259" key="3">
    <source>
        <dbReference type="PROSITE" id="PS50110"/>
    </source>
</evidence>
<evidence type="ECO:0000256" key="1">
    <source>
        <dbReference type="ARBA" id="ARBA00022553"/>
    </source>
</evidence>
<evidence type="ECO:0000313" key="4">
    <source>
        <dbReference type="EMBL" id="AKU97954.1"/>
    </source>
</evidence>
<dbReference type="PROSITE" id="PS50110">
    <property type="entry name" value="RESPONSE_REGULATORY"/>
    <property type="match status" value="1"/>
</dbReference>
<dbReference type="RefSeq" id="WP_146649009.1">
    <property type="nucleotide sequence ID" value="NZ_CP012333.1"/>
</dbReference>
<accession>A0A0K1PXT2</accession>